<evidence type="ECO:0008006" key="3">
    <source>
        <dbReference type="Google" id="ProtNLM"/>
    </source>
</evidence>
<keyword evidence="2" id="KW-1185">Reference proteome</keyword>
<dbReference type="Pfam" id="PF05056">
    <property type="entry name" value="DUF674"/>
    <property type="match status" value="2"/>
</dbReference>
<dbReference type="OrthoDB" id="1277335at2759"/>
<protein>
    <recommendedName>
        <fullName evidence="3">DUF674 family protein</fullName>
    </recommendedName>
</protein>
<dbReference type="PANTHER" id="PTHR33103">
    <property type="entry name" value="OS01G0153900 PROTEIN"/>
    <property type="match status" value="1"/>
</dbReference>
<organism evidence="1 2">
    <name type="scientific">Coptis chinensis</name>
    <dbReference type="NCBI Taxonomy" id="261450"/>
    <lineage>
        <taxon>Eukaryota</taxon>
        <taxon>Viridiplantae</taxon>
        <taxon>Streptophyta</taxon>
        <taxon>Embryophyta</taxon>
        <taxon>Tracheophyta</taxon>
        <taxon>Spermatophyta</taxon>
        <taxon>Magnoliopsida</taxon>
        <taxon>Ranunculales</taxon>
        <taxon>Ranunculaceae</taxon>
        <taxon>Coptidoideae</taxon>
        <taxon>Coptis</taxon>
    </lineage>
</organism>
<proteinExistence type="predicted"/>
<accession>A0A835HDA4</accession>
<dbReference type="PANTHER" id="PTHR33103:SF27">
    <property type="entry name" value="OS04G0594700 PROTEIN"/>
    <property type="match status" value="1"/>
</dbReference>
<sequence length="386" mass="42617">MGATESKVINLRILVDTKRERVVFAEADNDLVDILFSFLTLPVGTIVRLIRTQSSPLELGCMNNLYKSLENLEVGLFQSDRHKAMLLRPSNSSQHLCTKLKFNIDAGTYENVDSKVLPLSTSTSVELLTKLGVKDASVLEERIVKVGKVEVLSLLRLSLLSMKPLTDLFLLKNVDCSGASTSDPTCQFQSRDSINKLRRSKMPTLSGGKMTTLKIMLRKSDGKVLSAEAQEDFIDYLLSLLAIPLGTIVNYLERTPSLGCISNLYSSIQELSVDRHLKAEFMTNLLSPKLASEFGYKSQLLSIYESFLPNNKCLLRRSVRAGKVDISRNLSINAVPIGVNGFINGPATFVVTDDLNALRLLEASLTSKSALNGAFNLHLSKIKIEE</sequence>
<dbReference type="Proteomes" id="UP000631114">
    <property type="component" value="Unassembled WGS sequence"/>
</dbReference>
<dbReference type="InterPro" id="IPR007750">
    <property type="entry name" value="DUF674"/>
</dbReference>
<dbReference type="EMBL" id="JADFTS010000007">
    <property type="protein sequence ID" value="KAF9596232.1"/>
    <property type="molecule type" value="Genomic_DNA"/>
</dbReference>
<reference evidence="1 2" key="1">
    <citation type="submission" date="2020-10" db="EMBL/GenBank/DDBJ databases">
        <title>The Coptis chinensis genome and diversification of protoberbering-type alkaloids.</title>
        <authorList>
            <person name="Wang B."/>
            <person name="Shu S."/>
            <person name="Song C."/>
            <person name="Liu Y."/>
        </authorList>
    </citation>
    <scope>NUCLEOTIDE SEQUENCE [LARGE SCALE GENOMIC DNA]</scope>
    <source>
        <strain evidence="1">HL-2020</strain>
        <tissue evidence="1">Leaf</tissue>
    </source>
</reference>
<evidence type="ECO:0000313" key="2">
    <source>
        <dbReference type="Proteomes" id="UP000631114"/>
    </source>
</evidence>
<name>A0A835HDA4_9MAGN</name>
<dbReference type="AlphaFoldDB" id="A0A835HDA4"/>
<comment type="caution">
    <text evidence="1">The sequence shown here is derived from an EMBL/GenBank/DDBJ whole genome shotgun (WGS) entry which is preliminary data.</text>
</comment>
<gene>
    <name evidence="1" type="ORF">IFM89_008391</name>
</gene>
<evidence type="ECO:0000313" key="1">
    <source>
        <dbReference type="EMBL" id="KAF9596232.1"/>
    </source>
</evidence>